<evidence type="ECO:0000259" key="6">
    <source>
        <dbReference type="Pfam" id="PF08281"/>
    </source>
</evidence>
<evidence type="ECO:0000256" key="4">
    <source>
        <dbReference type="ARBA" id="ARBA00023163"/>
    </source>
</evidence>
<accession>A0A1M6AU89</accession>
<dbReference type="SUPFAM" id="SSF88946">
    <property type="entry name" value="Sigma2 domain of RNA polymerase sigma factors"/>
    <property type="match status" value="1"/>
</dbReference>
<proteinExistence type="inferred from homology"/>
<dbReference type="GO" id="GO:0006352">
    <property type="term" value="P:DNA-templated transcription initiation"/>
    <property type="evidence" value="ECO:0007669"/>
    <property type="project" value="InterPro"/>
</dbReference>
<feature type="domain" description="RNA polymerase sigma-70 region 2" evidence="5">
    <location>
        <begin position="27"/>
        <end position="91"/>
    </location>
</feature>
<evidence type="ECO:0000256" key="3">
    <source>
        <dbReference type="ARBA" id="ARBA00023082"/>
    </source>
</evidence>
<organism evidence="7 8">
    <name type="scientific">Aquimarina spongiae</name>
    <dbReference type="NCBI Taxonomy" id="570521"/>
    <lineage>
        <taxon>Bacteria</taxon>
        <taxon>Pseudomonadati</taxon>
        <taxon>Bacteroidota</taxon>
        <taxon>Flavobacteriia</taxon>
        <taxon>Flavobacteriales</taxon>
        <taxon>Flavobacteriaceae</taxon>
        <taxon>Aquimarina</taxon>
    </lineage>
</organism>
<keyword evidence="8" id="KW-1185">Reference proteome</keyword>
<keyword evidence="3" id="KW-0731">Sigma factor</keyword>
<dbReference type="NCBIfam" id="TIGR02985">
    <property type="entry name" value="Sig70_bacteroi1"/>
    <property type="match status" value="1"/>
</dbReference>
<dbReference type="InterPro" id="IPR000792">
    <property type="entry name" value="Tscrpt_reg_LuxR_C"/>
</dbReference>
<dbReference type="Pfam" id="PF08281">
    <property type="entry name" value="Sigma70_r4_2"/>
    <property type="match status" value="1"/>
</dbReference>
<gene>
    <name evidence="7" type="ORF">SAMN04488508_101472</name>
</gene>
<keyword evidence="2" id="KW-0805">Transcription regulation</keyword>
<dbReference type="InterPro" id="IPR014284">
    <property type="entry name" value="RNA_pol_sigma-70_dom"/>
</dbReference>
<dbReference type="SUPFAM" id="SSF88659">
    <property type="entry name" value="Sigma3 and sigma4 domains of RNA polymerase sigma factors"/>
    <property type="match status" value="1"/>
</dbReference>
<dbReference type="InterPro" id="IPR007627">
    <property type="entry name" value="RNA_pol_sigma70_r2"/>
</dbReference>
<dbReference type="Gene3D" id="1.10.10.10">
    <property type="entry name" value="Winged helix-like DNA-binding domain superfamily/Winged helix DNA-binding domain"/>
    <property type="match status" value="1"/>
</dbReference>
<keyword evidence="4" id="KW-0804">Transcription</keyword>
<dbReference type="InterPro" id="IPR013249">
    <property type="entry name" value="RNA_pol_sigma70_r4_t2"/>
</dbReference>
<dbReference type="InterPro" id="IPR013324">
    <property type="entry name" value="RNA_pol_sigma_r3/r4-like"/>
</dbReference>
<dbReference type="GO" id="GO:0003677">
    <property type="term" value="F:DNA binding"/>
    <property type="evidence" value="ECO:0007669"/>
    <property type="project" value="InterPro"/>
</dbReference>
<dbReference type="PANTHER" id="PTHR43133:SF46">
    <property type="entry name" value="RNA POLYMERASE SIGMA-70 FACTOR ECF SUBFAMILY"/>
    <property type="match status" value="1"/>
</dbReference>
<dbReference type="Pfam" id="PF04542">
    <property type="entry name" value="Sigma70_r2"/>
    <property type="match status" value="1"/>
</dbReference>
<evidence type="ECO:0000313" key="8">
    <source>
        <dbReference type="Proteomes" id="UP000184432"/>
    </source>
</evidence>
<evidence type="ECO:0000256" key="2">
    <source>
        <dbReference type="ARBA" id="ARBA00023015"/>
    </source>
</evidence>
<dbReference type="InterPro" id="IPR014327">
    <property type="entry name" value="RNA_pol_sigma70_bacteroid"/>
</dbReference>
<dbReference type="InterPro" id="IPR036388">
    <property type="entry name" value="WH-like_DNA-bd_sf"/>
</dbReference>
<evidence type="ECO:0000256" key="1">
    <source>
        <dbReference type="ARBA" id="ARBA00010641"/>
    </source>
</evidence>
<dbReference type="EMBL" id="FQYP01000001">
    <property type="protein sequence ID" value="SHI39878.1"/>
    <property type="molecule type" value="Genomic_DNA"/>
</dbReference>
<dbReference type="GO" id="GO:0016987">
    <property type="term" value="F:sigma factor activity"/>
    <property type="evidence" value="ECO:0007669"/>
    <property type="project" value="UniProtKB-KW"/>
</dbReference>
<dbReference type="Proteomes" id="UP000184432">
    <property type="component" value="Unassembled WGS sequence"/>
</dbReference>
<sequence length="191" mass="22250">MEREIHIRNSYFIKSINEGNKEAFKVLFELYYGKLLFVASSYISNKEDAEEIVQDVFVKAWKKRKNISSNINGYLFKITKNKCLDYLRSKKGKLSALANNASQIETFINHQALSDLDSNTIIEKELELQIQAGIDLLPEKCKKVFVKSRIEGLKNKQISEELEISIKTVENHMSKALKHMRLHLREFLSFF</sequence>
<dbReference type="Gene3D" id="1.10.1740.10">
    <property type="match status" value="1"/>
</dbReference>
<dbReference type="InterPro" id="IPR013325">
    <property type="entry name" value="RNA_pol_sigma_r2"/>
</dbReference>
<dbReference type="PRINTS" id="PR00038">
    <property type="entry name" value="HTHLUXR"/>
</dbReference>
<dbReference type="InterPro" id="IPR039425">
    <property type="entry name" value="RNA_pol_sigma-70-like"/>
</dbReference>
<reference evidence="8" key="1">
    <citation type="submission" date="2016-11" db="EMBL/GenBank/DDBJ databases">
        <authorList>
            <person name="Varghese N."/>
            <person name="Submissions S."/>
        </authorList>
    </citation>
    <scope>NUCLEOTIDE SEQUENCE [LARGE SCALE GENOMIC DNA]</scope>
    <source>
        <strain evidence="8">DSM 22623</strain>
    </source>
</reference>
<dbReference type="RefSeq" id="WP_170864530.1">
    <property type="nucleotide sequence ID" value="NZ_FQYP01000001.1"/>
</dbReference>
<dbReference type="AlphaFoldDB" id="A0A1M6AU89"/>
<feature type="domain" description="RNA polymerase sigma factor 70 region 4 type 2" evidence="6">
    <location>
        <begin position="129"/>
        <end position="180"/>
    </location>
</feature>
<evidence type="ECO:0000313" key="7">
    <source>
        <dbReference type="EMBL" id="SHI39878.1"/>
    </source>
</evidence>
<dbReference type="NCBIfam" id="TIGR02937">
    <property type="entry name" value="sigma70-ECF"/>
    <property type="match status" value="1"/>
</dbReference>
<dbReference type="STRING" id="570521.SAMN04488508_101472"/>
<comment type="similarity">
    <text evidence="1">Belongs to the sigma-70 factor family. ECF subfamily.</text>
</comment>
<protein>
    <submittedName>
        <fullName evidence="7">RNA polymerase sigma-70 factor, ECF subfamily</fullName>
    </submittedName>
</protein>
<name>A0A1M6AU89_9FLAO</name>
<evidence type="ECO:0000259" key="5">
    <source>
        <dbReference type="Pfam" id="PF04542"/>
    </source>
</evidence>
<dbReference type="PANTHER" id="PTHR43133">
    <property type="entry name" value="RNA POLYMERASE ECF-TYPE SIGMA FACTO"/>
    <property type="match status" value="1"/>
</dbReference>